<feature type="chain" id="PRO_5040141166" description="Ecp2 effector protein-like domain-containing protein" evidence="1">
    <location>
        <begin position="18"/>
        <end position="203"/>
    </location>
</feature>
<evidence type="ECO:0000259" key="2">
    <source>
        <dbReference type="Pfam" id="PF14856"/>
    </source>
</evidence>
<dbReference type="InterPro" id="IPR029226">
    <property type="entry name" value="Ecp2-like"/>
</dbReference>
<proteinExistence type="predicted"/>
<dbReference type="OrthoDB" id="5050283at2759"/>
<evidence type="ECO:0000313" key="4">
    <source>
        <dbReference type="Proteomes" id="UP000722485"/>
    </source>
</evidence>
<keyword evidence="1" id="KW-0732">Signal</keyword>
<sequence length="203" mass="21518">MKASTLFLMVGLPSALALPTALPASDLEGSASTVRREVTNIKGQKRTMLVRDSFVPSAQGKRGDIERRDVSFPSPGPVAFNGNQCGSSSFKQTEDDSATGCNIDDCNDLASGLTGLDRHWELTNGFGGAVKDWVELASVGTCHFYVNRKNFFDATTDGKNFVGTSDVADLVRDSTANFQKWGTVTYPGGSLQVGSVVPVTGNA</sequence>
<name>A0A9P5HDM9_9HYPO</name>
<feature type="domain" description="Ecp2 effector protein-like" evidence="2">
    <location>
        <begin position="84"/>
        <end position="186"/>
    </location>
</feature>
<comment type="caution">
    <text evidence="3">The sequence shown here is derived from an EMBL/GenBank/DDBJ whole genome shotgun (WGS) entry which is preliminary data.</text>
</comment>
<dbReference type="AlphaFoldDB" id="A0A9P5HDM9"/>
<gene>
    <name evidence="3" type="ORF">G7Z17_g4618</name>
</gene>
<reference evidence="3" key="1">
    <citation type="submission" date="2020-03" db="EMBL/GenBank/DDBJ databases">
        <title>Draft Genome Sequence of Cylindrodendrum hubeiense.</title>
        <authorList>
            <person name="Buettner E."/>
            <person name="Kellner H."/>
        </authorList>
    </citation>
    <scope>NUCLEOTIDE SEQUENCE</scope>
    <source>
        <strain evidence="3">IHI 201604</strain>
    </source>
</reference>
<dbReference type="EMBL" id="JAANBB010000068">
    <property type="protein sequence ID" value="KAF7552000.1"/>
    <property type="molecule type" value="Genomic_DNA"/>
</dbReference>
<evidence type="ECO:0000256" key="1">
    <source>
        <dbReference type="SAM" id="SignalP"/>
    </source>
</evidence>
<keyword evidence="4" id="KW-1185">Reference proteome</keyword>
<feature type="signal peptide" evidence="1">
    <location>
        <begin position="1"/>
        <end position="17"/>
    </location>
</feature>
<organism evidence="3 4">
    <name type="scientific">Cylindrodendrum hubeiense</name>
    <dbReference type="NCBI Taxonomy" id="595255"/>
    <lineage>
        <taxon>Eukaryota</taxon>
        <taxon>Fungi</taxon>
        <taxon>Dikarya</taxon>
        <taxon>Ascomycota</taxon>
        <taxon>Pezizomycotina</taxon>
        <taxon>Sordariomycetes</taxon>
        <taxon>Hypocreomycetidae</taxon>
        <taxon>Hypocreales</taxon>
        <taxon>Nectriaceae</taxon>
        <taxon>Cylindrodendrum</taxon>
    </lineage>
</organism>
<dbReference type="Proteomes" id="UP000722485">
    <property type="component" value="Unassembled WGS sequence"/>
</dbReference>
<protein>
    <recommendedName>
        <fullName evidence="2">Ecp2 effector protein-like domain-containing protein</fullName>
    </recommendedName>
</protein>
<evidence type="ECO:0000313" key="3">
    <source>
        <dbReference type="EMBL" id="KAF7552000.1"/>
    </source>
</evidence>
<accession>A0A9P5HDM9</accession>
<dbReference type="Pfam" id="PF14856">
    <property type="entry name" value="Hce2"/>
    <property type="match status" value="1"/>
</dbReference>